<dbReference type="AlphaFoldDB" id="A0A8J9YGM6"/>
<evidence type="ECO:0000256" key="1">
    <source>
        <dbReference type="SAM" id="MobiDB-lite"/>
    </source>
</evidence>
<dbReference type="Proteomes" id="UP000838878">
    <property type="component" value="Chromosome 5"/>
</dbReference>
<sequence>MYTPYGGGRVQKSYSRPAAGAPVRVGVAWRCLPAKGEECIRLSKAQRRRQVAKDDDWPDFFAAVLFPSYYQQRAILKRALH</sequence>
<reference evidence="2" key="1">
    <citation type="submission" date="2021-12" db="EMBL/GenBank/DDBJ databases">
        <authorList>
            <person name="Martin H S."/>
        </authorList>
    </citation>
    <scope>NUCLEOTIDE SEQUENCE</scope>
</reference>
<dbReference type="EMBL" id="OV170225">
    <property type="protein sequence ID" value="CAH0725925.1"/>
    <property type="molecule type" value="Genomic_DNA"/>
</dbReference>
<name>A0A8J9YGM6_9NEOP</name>
<accession>A0A8J9YGM6</accession>
<feature type="region of interest" description="Disordered" evidence="1">
    <location>
        <begin position="1"/>
        <end position="20"/>
    </location>
</feature>
<dbReference type="OrthoDB" id="10566415at2759"/>
<gene>
    <name evidence="2" type="ORF">BINO364_LOCUS11454</name>
</gene>
<evidence type="ECO:0000313" key="2">
    <source>
        <dbReference type="EMBL" id="CAH0725925.1"/>
    </source>
</evidence>
<protein>
    <submittedName>
        <fullName evidence="2">Uncharacterized protein</fullName>
    </submittedName>
</protein>
<evidence type="ECO:0000313" key="3">
    <source>
        <dbReference type="Proteomes" id="UP000838878"/>
    </source>
</evidence>
<feature type="non-terminal residue" evidence="2">
    <location>
        <position position="81"/>
    </location>
</feature>
<keyword evidence="3" id="KW-1185">Reference proteome</keyword>
<organism evidence="2 3">
    <name type="scientific">Brenthis ino</name>
    <name type="common">lesser marbled fritillary</name>
    <dbReference type="NCBI Taxonomy" id="405034"/>
    <lineage>
        <taxon>Eukaryota</taxon>
        <taxon>Metazoa</taxon>
        <taxon>Ecdysozoa</taxon>
        <taxon>Arthropoda</taxon>
        <taxon>Hexapoda</taxon>
        <taxon>Insecta</taxon>
        <taxon>Pterygota</taxon>
        <taxon>Neoptera</taxon>
        <taxon>Endopterygota</taxon>
        <taxon>Lepidoptera</taxon>
        <taxon>Glossata</taxon>
        <taxon>Ditrysia</taxon>
        <taxon>Papilionoidea</taxon>
        <taxon>Nymphalidae</taxon>
        <taxon>Heliconiinae</taxon>
        <taxon>Argynnini</taxon>
        <taxon>Brenthis</taxon>
    </lineage>
</organism>
<proteinExistence type="predicted"/>